<feature type="region of interest" description="Disordered" evidence="1">
    <location>
        <begin position="257"/>
        <end position="349"/>
    </location>
</feature>
<accession>A0ABC8YTW9</accession>
<feature type="compositionally biased region" description="Polar residues" evidence="1">
    <location>
        <begin position="331"/>
        <end position="349"/>
    </location>
</feature>
<sequence length="569" mass="60670">MAIQVAAVVTPPPCSSPPSSSSSSSPASPSSSAIATSPRHALPGVRLARSQSSLAGWSAASLAPRRGAPHAIRRALSASIDSVGSGDDEEFLRRIQELAAGQHPGGGCGWPASVERSASSVGLPLSLRMLKRRKQQLEQGRWPAEERRLVDRAGESARAAVGRAFASMVLIIRELQSFTLQMREALLYEDLQGVLARVHAEMHASFVWLFQHIFAGTPALMVSLMLLLANFTVYSMGDSVAAAATLPPPTQAVASVEMVDTQQQQPEQSSHSQQRRFDPAALKTFSIGRTASVGGNGDGGGKVRPVAGATGDGQSDESSYRQSGAVLPQDASHSQQATPLGTGSEASVSDSMAVEDELVIWKRISDEATRMRASVSAEELMDPEILEQLVAPVEAPKPADTETEYSGEHAATAQRYEQAVAEEPNNSLLLANFAQFLYQVQGDHDRAEHFFKRAVRAEPADAEAMGRYAVFLWEARNDLAAAEETYQEAIAADPSNAHHAAAYAHFLWNTGGSFSLPIPWSLVLGLVVEQRPTETRRLAAAASRPGNPGAAASSEARAGSVRPSTWRRV</sequence>
<dbReference type="PANTHER" id="PTHR26312:SF132">
    <property type="entry name" value="OS01G0855200 PROTEIN"/>
    <property type="match status" value="1"/>
</dbReference>
<name>A0ABC8YTW9_9POAL</name>
<dbReference type="Pfam" id="PF14559">
    <property type="entry name" value="TPR_19"/>
    <property type="match status" value="1"/>
</dbReference>
<dbReference type="Proteomes" id="UP001497457">
    <property type="component" value="Chromosome 17b"/>
</dbReference>
<keyword evidence="4" id="KW-1185">Reference proteome</keyword>
<dbReference type="Gene3D" id="1.25.40.10">
    <property type="entry name" value="Tetratricopeptide repeat domain"/>
    <property type="match status" value="1"/>
</dbReference>
<keyword evidence="2" id="KW-0472">Membrane</keyword>
<dbReference type="PANTHER" id="PTHR26312">
    <property type="entry name" value="TETRATRICOPEPTIDE REPEAT PROTEIN 5"/>
    <property type="match status" value="1"/>
</dbReference>
<protein>
    <submittedName>
        <fullName evidence="3">Uncharacterized protein</fullName>
    </submittedName>
</protein>
<feature type="region of interest" description="Disordered" evidence="1">
    <location>
        <begin position="537"/>
        <end position="569"/>
    </location>
</feature>
<proteinExistence type="predicted"/>
<keyword evidence="2" id="KW-1133">Transmembrane helix</keyword>
<dbReference type="AlphaFoldDB" id="A0ABC8YTW9"/>
<reference evidence="3 4" key="2">
    <citation type="submission" date="2024-10" db="EMBL/GenBank/DDBJ databases">
        <authorList>
            <person name="Ryan C."/>
        </authorList>
    </citation>
    <scope>NUCLEOTIDE SEQUENCE [LARGE SCALE GENOMIC DNA]</scope>
</reference>
<evidence type="ECO:0000256" key="2">
    <source>
        <dbReference type="SAM" id="Phobius"/>
    </source>
</evidence>
<evidence type="ECO:0000313" key="4">
    <source>
        <dbReference type="Proteomes" id="UP001497457"/>
    </source>
</evidence>
<reference evidence="4" key="1">
    <citation type="submission" date="2024-06" db="EMBL/GenBank/DDBJ databases">
        <authorList>
            <person name="Ryan C."/>
        </authorList>
    </citation>
    <scope>NUCLEOTIDE SEQUENCE [LARGE SCALE GENOMIC DNA]</scope>
</reference>
<keyword evidence="2" id="KW-0812">Transmembrane</keyword>
<dbReference type="InterPro" id="IPR011990">
    <property type="entry name" value="TPR-like_helical_dom_sf"/>
</dbReference>
<feature type="transmembrane region" description="Helical" evidence="2">
    <location>
        <begin position="206"/>
        <end position="229"/>
    </location>
</feature>
<feature type="compositionally biased region" description="Low complexity" evidence="1">
    <location>
        <begin position="262"/>
        <end position="272"/>
    </location>
</feature>
<organism evidence="3 4">
    <name type="scientific">Urochloa decumbens</name>
    <dbReference type="NCBI Taxonomy" id="240449"/>
    <lineage>
        <taxon>Eukaryota</taxon>
        <taxon>Viridiplantae</taxon>
        <taxon>Streptophyta</taxon>
        <taxon>Embryophyta</taxon>
        <taxon>Tracheophyta</taxon>
        <taxon>Spermatophyta</taxon>
        <taxon>Magnoliopsida</taxon>
        <taxon>Liliopsida</taxon>
        <taxon>Poales</taxon>
        <taxon>Poaceae</taxon>
        <taxon>PACMAD clade</taxon>
        <taxon>Panicoideae</taxon>
        <taxon>Panicodae</taxon>
        <taxon>Paniceae</taxon>
        <taxon>Melinidinae</taxon>
        <taxon>Urochloa</taxon>
    </lineage>
</organism>
<feature type="compositionally biased region" description="Polar residues" evidence="1">
    <location>
        <begin position="312"/>
        <end position="322"/>
    </location>
</feature>
<feature type="compositionally biased region" description="Low complexity" evidence="1">
    <location>
        <begin position="549"/>
        <end position="560"/>
    </location>
</feature>
<feature type="region of interest" description="Disordered" evidence="1">
    <location>
        <begin position="1"/>
        <end position="44"/>
    </location>
</feature>
<dbReference type="SUPFAM" id="SSF48452">
    <property type="entry name" value="TPR-like"/>
    <property type="match status" value="1"/>
</dbReference>
<gene>
    <name evidence="3" type="ORF">URODEC1_LOCUS36148</name>
</gene>
<evidence type="ECO:0000313" key="3">
    <source>
        <dbReference type="EMBL" id="CAL4946517.1"/>
    </source>
</evidence>
<evidence type="ECO:0000256" key="1">
    <source>
        <dbReference type="SAM" id="MobiDB-lite"/>
    </source>
</evidence>
<dbReference type="EMBL" id="OZ075127">
    <property type="protein sequence ID" value="CAL4946517.1"/>
    <property type="molecule type" value="Genomic_DNA"/>
</dbReference>
<feature type="compositionally biased region" description="Low complexity" evidence="1">
    <location>
        <begin position="17"/>
        <end position="38"/>
    </location>
</feature>